<evidence type="ECO:0000256" key="1">
    <source>
        <dbReference type="ARBA" id="ARBA00000971"/>
    </source>
</evidence>
<sequence length="334" mass="33847">MKNRTVLRARSVTGLAAVVALAGSLALAGCSSDDGSSSKSSGTSTAASTSGATAAATSSAADVAALKKVTVKGDVGKKPTVTVPKNFTVTGAVARVDKAGTGQEIKEGEMLSIDSIAVQGSDGTALGDTYSSSPQSMYFSESSIVPQLAAALKGQKVGTRIVYAAPSQDSEGKTVTYVYSLDVESAKTIPLRAEGTAVTPKAGLPTVKLDSKTGEPTVTIPKGYKKPSKLVSETLIKGKGAKVKATDSVTVQYTGLLLDGTKFDSSWDRGTPATFSLSQVVEGWGKGLAGKTVGSQVLLVIPPSLGYGDQASGSIPKNSTLVFVVDILDAESAS</sequence>
<dbReference type="PANTHER" id="PTHR43811:SF19">
    <property type="entry name" value="39 KDA FK506-BINDING NUCLEAR PROTEIN"/>
    <property type="match status" value="1"/>
</dbReference>
<feature type="domain" description="PPIase FKBP-type" evidence="8">
    <location>
        <begin position="246"/>
        <end position="331"/>
    </location>
</feature>
<evidence type="ECO:0000256" key="7">
    <source>
        <dbReference type="SAM" id="SignalP"/>
    </source>
</evidence>
<keyword evidence="4 6" id="KW-0697">Rotamase</keyword>
<proteinExistence type="inferred from homology"/>
<evidence type="ECO:0000313" key="9">
    <source>
        <dbReference type="EMBL" id="QFU98965.1"/>
    </source>
</evidence>
<dbReference type="EC" id="5.2.1.8" evidence="3 6"/>
<dbReference type="PROSITE" id="PS51257">
    <property type="entry name" value="PROKAR_LIPOPROTEIN"/>
    <property type="match status" value="1"/>
</dbReference>
<name>A0A5P9QEU1_9MICO</name>
<organism evidence="9 10">
    <name type="scientific">Luteimicrobium xylanilyticum</name>
    <dbReference type="NCBI Taxonomy" id="1133546"/>
    <lineage>
        <taxon>Bacteria</taxon>
        <taxon>Bacillati</taxon>
        <taxon>Actinomycetota</taxon>
        <taxon>Actinomycetes</taxon>
        <taxon>Micrococcales</taxon>
        <taxon>Luteimicrobium</taxon>
    </lineage>
</organism>
<gene>
    <name evidence="9" type="ORF">KDY119_02490</name>
</gene>
<dbReference type="SUPFAM" id="SSF54534">
    <property type="entry name" value="FKBP-like"/>
    <property type="match status" value="2"/>
</dbReference>
<keyword evidence="7" id="KW-0732">Signal</keyword>
<dbReference type="KEGG" id="lxl:KDY119_02490"/>
<evidence type="ECO:0000259" key="8">
    <source>
        <dbReference type="PROSITE" id="PS50059"/>
    </source>
</evidence>
<dbReference type="Proteomes" id="UP000326702">
    <property type="component" value="Chromosome"/>
</dbReference>
<dbReference type="GO" id="GO:0003755">
    <property type="term" value="F:peptidyl-prolyl cis-trans isomerase activity"/>
    <property type="evidence" value="ECO:0007669"/>
    <property type="project" value="UniProtKB-KW"/>
</dbReference>
<evidence type="ECO:0000256" key="5">
    <source>
        <dbReference type="ARBA" id="ARBA00023235"/>
    </source>
</evidence>
<comment type="catalytic activity">
    <reaction evidence="1 6">
        <text>[protein]-peptidylproline (omega=180) = [protein]-peptidylproline (omega=0)</text>
        <dbReference type="Rhea" id="RHEA:16237"/>
        <dbReference type="Rhea" id="RHEA-COMP:10747"/>
        <dbReference type="Rhea" id="RHEA-COMP:10748"/>
        <dbReference type="ChEBI" id="CHEBI:83833"/>
        <dbReference type="ChEBI" id="CHEBI:83834"/>
        <dbReference type="EC" id="5.2.1.8"/>
    </reaction>
</comment>
<protein>
    <recommendedName>
        <fullName evidence="3 6">peptidylprolyl isomerase</fullName>
        <ecNumber evidence="3 6">5.2.1.8</ecNumber>
    </recommendedName>
</protein>
<dbReference type="Pfam" id="PF00254">
    <property type="entry name" value="FKBP_C"/>
    <property type="match status" value="1"/>
</dbReference>
<dbReference type="PANTHER" id="PTHR43811">
    <property type="entry name" value="FKBP-TYPE PEPTIDYL-PROLYL CIS-TRANS ISOMERASE FKPA"/>
    <property type="match status" value="1"/>
</dbReference>
<feature type="signal peptide" evidence="7">
    <location>
        <begin position="1"/>
        <end position="28"/>
    </location>
</feature>
<comment type="similarity">
    <text evidence="2">Belongs to the FKBP-type PPIase family.</text>
</comment>
<evidence type="ECO:0000256" key="2">
    <source>
        <dbReference type="ARBA" id="ARBA00006577"/>
    </source>
</evidence>
<evidence type="ECO:0000256" key="3">
    <source>
        <dbReference type="ARBA" id="ARBA00013194"/>
    </source>
</evidence>
<keyword evidence="10" id="KW-1185">Reference proteome</keyword>
<keyword evidence="5 6" id="KW-0413">Isomerase</keyword>
<dbReference type="InterPro" id="IPR001179">
    <property type="entry name" value="PPIase_FKBP_dom"/>
</dbReference>
<dbReference type="RefSeq" id="WP_051136162.1">
    <property type="nucleotide sequence ID" value="NZ_BAABIH010000004.1"/>
</dbReference>
<dbReference type="Gene3D" id="3.10.50.40">
    <property type="match status" value="1"/>
</dbReference>
<dbReference type="PROSITE" id="PS50059">
    <property type="entry name" value="FKBP_PPIASE"/>
    <property type="match status" value="1"/>
</dbReference>
<evidence type="ECO:0000313" key="10">
    <source>
        <dbReference type="Proteomes" id="UP000326702"/>
    </source>
</evidence>
<feature type="chain" id="PRO_5024789964" description="peptidylprolyl isomerase" evidence="7">
    <location>
        <begin position="29"/>
        <end position="334"/>
    </location>
</feature>
<dbReference type="InterPro" id="IPR046357">
    <property type="entry name" value="PPIase_dom_sf"/>
</dbReference>
<reference evidence="9 10" key="1">
    <citation type="submission" date="2019-10" db="EMBL/GenBank/DDBJ databases">
        <title>Genome sequence of Luteimicrobium xylanilyticum HY-24.</title>
        <authorList>
            <person name="Kim D.Y."/>
            <person name="Park H.-Y."/>
        </authorList>
    </citation>
    <scope>NUCLEOTIDE SEQUENCE [LARGE SCALE GENOMIC DNA]</scope>
    <source>
        <strain evidence="9 10">HY-24</strain>
    </source>
</reference>
<evidence type="ECO:0000256" key="6">
    <source>
        <dbReference type="PROSITE-ProRule" id="PRU00277"/>
    </source>
</evidence>
<evidence type="ECO:0000256" key="4">
    <source>
        <dbReference type="ARBA" id="ARBA00023110"/>
    </source>
</evidence>
<accession>A0A5P9QEU1</accession>
<dbReference type="EMBL" id="CP045529">
    <property type="protein sequence ID" value="QFU98965.1"/>
    <property type="molecule type" value="Genomic_DNA"/>
</dbReference>
<dbReference type="AlphaFoldDB" id="A0A5P9QEU1"/>